<feature type="repeat" description="TPR" evidence="3">
    <location>
        <begin position="1667"/>
        <end position="1700"/>
    </location>
</feature>
<feature type="repeat" description="TPR" evidence="3">
    <location>
        <begin position="858"/>
        <end position="891"/>
    </location>
</feature>
<evidence type="ECO:0000256" key="3">
    <source>
        <dbReference type="PROSITE-ProRule" id="PRU00339"/>
    </source>
</evidence>
<dbReference type="PROSITE" id="PS50005">
    <property type="entry name" value="TPR"/>
    <property type="match status" value="9"/>
</dbReference>
<reference evidence="5" key="2">
    <citation type="submission" date="2025-08" db="UniProtKB">
        <authorList>
            <consortium name="Ensembl"/>
        </authorList>
    </citation>
    <scope>IDENTIFICATION</scope>
</reference>
<name>A0A670IMK1_PODMU</name>
<feature type="region of interest" description="Disordered" evidence="4">
    <location>
        <begin position="160"/>
        <end position="184"/>
    </location>
</feature>
<dbReference type="Gene3D" id="1.25.40.10">
    <property type="entry name" value="Tetratricopeptide repeat domain"/>
    <property type="match status" value="9"/>
</dbReference>
<feature type="repeat" description="TPR" evidence="3">
    <location>
        <begin position="1565"/>
        <end position="1598"/>
    </location>
</feature>
<dbReference type="GeneTree" id="ENSGT00940000161150"/>
<evidence type="ECO:0000313" key="6">
    <source>
        <dbReference type="Proteomes" id="UP000472272"/>
    </source>
</evidence>
<reference evidence="5 6" key="1">
    <citation type="journal article" date="2019" name="Proc. Natl. Acad. Sci. U.S.A.">
        <title>Regulatory changes in pterin and carotenoid genes underlie balanced color polymorphisms in the wall lizard.</title>
        <authorList>
            <person name="Andrade P."/>
            <person name="Pinho C."/>
            <person name="Perez I de Lanuza G."/>
            <person name="Afonso S."/>
            <person name="Brejcha J."/>
            <person name="Rubin C.J."/>
            <person name="Wallerman O."/>
            <person name="Pereira P."/>
            <person name="Sabatino S.J."/>
            <person name="Bellati A."/>
            <person name="Pellitteri-Rosa D."/>
            <person name="Bosakova Z."/>
            <person name="Bunikis I."/>
            <person name="Carretero M.A."/>
            <person name="Feiner N."/>
            <person name="Marsik P."/>
            <person name="Pauperio F."/>
            <person name="Salvi D."/>
            <person name="Soler L."/>
            <person name="While G.M."/>
            <person name="Uller T."/>
            <person name="Font E."/>
            <person name="Andersson L."/>
            <person name="Carneiro M."/>
        </authorList>
    </citation>
    <scope>NUCLEOTIDE SEQUENCE</scope>
</reference>
<feature type="region of interest" description="Disordered" evidence="4">
    <location>
        <begin position="101"/>
        <end position="140"/>
    </location>
</feature>
<sequence>MARKHEHFGLSYLEELRILKERENVCKESRQKFVRFKQAIADVHGELEKSNLEVEPPETTLSYRSSRSPSPHLESTDSSLEVDSSKRLKAVRITFTGLEDETQDVTTSQKTSKKEGNVDKKESPSFKKTTSEIKSDNMEGEHEQVAVAIASFVGTSKQLTMLKKPEPPPKPKYQRSHAKSPAKSVALQKNSLGMEQLKQKITSEEVVVSTVGGTSALNVEADDTHSVVSGSSGKSDMLKEISKPCLLGSIFDVEISVSKRSSGSSSMKSAAEALVEISRGSTSSISKARRLTRSRSQLQRSLQKMPSRIAVRSIDEIIASLKSTIPTPSDLRIKELVESILGQDYNVNKAVGGLRMREICLVLFLKFAYFSLKPTLCCSTDKKDVDHPLIHLLCEACPRCVLPVHLQLASRIHHTIDKRGHNVLLPPVNLCSDLSEQFLPSTPAYDEFMARERIKVILILLIVFDVKVKFHPGSLKMFWTPAPQKFAAPLSLMKETLFPKYEVKILNIFEDYTAFHLISHLIIYTKYKLNSSVSVPISITESPQSSLSLEKRESAAHKSVLVGSDKDSDIALASTFKQTKGLFSSRGRSASIAPTPALEPIDETNLAEESRKAGMKYIVFPRKASYKRRSLKTAGKYISVHILESVCEKLREPPQILKRSASLGKLPIHNKFCIKVSRAVRSYRSPSLPCWLDFEKFAASQGRTPEDTDDYLWARKIWNKWFDEQYPPSRQSFTDKSMAGKKDIEEETKDTELVNTVNPLLFEGKPDELEQCQSEIDKITQEIDEGKFSGFNYCRRGAIYRKIGKMKAAMDDLEKAISLEPMLVNAYWHRHLIFIYQNKMLPALEDLNFIIKCNKNNADAYLSRAEIYKNQGDNSLAIINYSLALKCRPTDDEIYYKRAEAHEEDGDIILAIEDYAKCLFYNPKRTDALMKHGIHYFNKSIWNIAINDFTNENIGLISRTYRGRIYIKLEQYKNAAEDFAVAIHLNPNDWIAYYHRGCLLRTLDPKQALQDLSVSVLLNHKFENLAAFLHRGILYSELKQWLLAICDFESALSLDRSLSVAYINIGLILMLYMDRYFESIRQFTQAIQLDPLDIRPYMCRAQAHQRVHDLKSAIKDINRAIHLQPNSPHLCLTRGQYLLEMQNYDLASFCIHQVAEMGQGPLECSLVQEALVQSFCQNHNKAIVCALAASENQPDCAMFVLLGKIQMKAKKYKVKDISTPNTFEAAEIYFFMGQCYMEQVSLLEACDAFTSAVKLYPRYADAYYQRGLCRMQLHQPKCILDFNKTLAVQPDHFQAYLSRAAYYGCKGRFSKGIMNCNEALRIQPTSVRAYLSRGALKFYNRTYKHAVEDLSKAIDLDNGCILAYYNRLLCVFLQALKDYGIVLLLEPSKDIVLKVLINRALLYVDLNQHANALEDFAEVALSKPKDGKLFQNMGHCCHRLQKYEEAVQSFSKVIKLDPFSLDGYIGRGNAYLEYGHEKGTRQAQKDFARAIHLNPLCIKARLCAGYSLQALGKFQKAWAQFSAVLYIDPKCHIAYDGRAVVSLQMGDTFAAFQDTNAALKVTTSAELLTNRGVINQFMGYLNCAMKDYQQAISIDPSYALAYFNAANIYFNNRQFSQANNYYSKALMLDPTNESAFLNRAITNTLLKKFEEAKADFEQAICLSPFSAAIYFNKANLYSTLQEYEQAEEAISKALSIQPYDSLMFKLRADIRGKMGLMKEAIADYKKAISIQELISG</sequence>
<keyword evidence="2 3" id="KW-0802">TPR repeat</keyword>
<feature type="repeat" description="TPR" evidence="3">
    <location>
        <begin position="956"/>
        <end position="989"/>
    </location>
</feature>
<dbReference type="SUPFAM" id="SSF48452">
    <property type="entry name" value="TPR-like"/>
    <property type="match status" value="4"/>
</dbReference>
<feature type="region of interest" description="Disordered" evidence="4">
    <location>
        <begin position="45"/>
        <end position="81"/>
    </location>
</feature>
<accession>A0A670IMK1</accession>
<feature type="repeat" description="TPR" evidence="3">
    <location>
        <begin position="1226"/>
        <end position="1259"/>
    </location>
</feature>
<protein>
    <submittedName>
        <fullName evidence="5">Tetratricopeptide repeat domain 6</fullName>
    </submittedName>
</protein>
<evidence type="ECO:0000313" key="5">
    <source>
        <dbReference type="Ensembl" id="ENSPMRP00000013343.1"/>
    </source>
</evidence>
<dbReference type="Proteomes" id="UP000472272">
    <property type="component" value="Chromosome 1"/>
</dbReference>
<dbReference type="SMART" id="SM00028">
    <property type="entry name" value="TPR"/>
    <property type="match status" value="21"/>
</dbReference>
<dbReference type="Pfam" id="PF13181">
    <property type="entry name" value="TPR_8"/>
    <property type="match status" value="3"/>
</dbReference>
<dbReference type="Ensembl" id="ENSPMRT00000014243.1">
    <property type="protein sequence ID" value="ENSPMRP00000013343.1"/>
    <property type="gene ID" value="ENSPMRG00000008917.1"/>
</dbReference>
<dbReference type="SUPFAM" id="SSF81901">
    <property type="entry name" value="HCP-like"/>
    <property type="match status" value="1"/>
</dbReference>
<dbReference type="PROSITE" id="PS50293">
    <property type="entry name" value="TPR_REGION"/>
    <property type="match status" value="2"/>
</dbReference>
<dbReference type="OMA" id="MLAICDF"/>
<feature type="repeat" description="TPR" evidence="3">
    <location>
        <begin position="1427"/>
        <end position="1460"/>
    </location>
</feature>
<keyword evidence="1" id="KW-0677">Repeat</keyword>
<dbReference type="PANTHER" id="PTHR44858">
    <property type="entry name" value="TETRATRICOPEPTIDE REPEAT PROTEIN 6"/>
    <property type="match status" value="1"/>
</dbReference>
<reference evidence="5" key="3">
    <citation type="submission" date="2025-09" db="UniProtKB">
        <authorList>
            <consortium name="Ensembl"/>
        </authorList>
    </citation>
    <scope>IDENTIFICATION</scope>
</reference>
<feature type="repeat" description="TPR" evidence="3">
    <location>
        <begin position="1094"/>
        <end position="1127"/>
    </location>
</feature>
<dbReference type="Pfam" id="PF13414">
    <property type="entry name" value="TPR_11"/>
    <property type="match status" value="1"/>
</dbReference>
<feature type="compositionally biased region" description="Basic and acidic residues" evidence="4">
    <location>
        <begin position="112"/>
        <end position="140"/>
    </location>
</feature>
<keyword evidence="6" id="KW-1185">Reference proteome</keyword>
<evidence type="ECO:0000256" key="2">
    <source>
        <dbReference type="ARBA" id="ARBA00022803"/>
    </source>
</evidence>
<dbReference type="InterPro" id="IPR011990">
    <property type="entry name" value="TPR-like_helical_dom_sf"/>
</dbReference>
<dbReference type="PANTHER" id="PTHR44858:SF1">
    <property type="entry name" value="UDP-N-ACETYLGLUCOSAMINE--PEPTIDE N-ACETYLGLUCOSAMINYLTRANSFERASE SPINDLY-RELATED"/>
    <property type="match status" value="1"/>
</dbReference>
<evidence type="ECO:0000256" key="4">
    <source>
        <dbReference type="SAM" id="MobiDB-lite"/>
    </source>
</evidence>
<evidence type="ECO:0000256" key="1">
    <source>
        <dbReference type="ARBA" id="ARBA00022737"/>
    </source>
</evidence>
<dbReference type="Pfam" id="PF14559">
    <property type="entry name" value="TPR_19"/>
    <property type="match status" value="1"/>
</dbReference>
<dbReference type="InterPro" id="IPR019734">
    <property type="entry name" value="TPR_rpt"/>
</dbReference>
<proteinExistence type="predicted"/>
<organism evidence="5 6">
    <name type="scientific">Podarcis muralis</name>
    <name type="common">Wall lizard</name>
    <name type="synonym">Lacerta muralis</name>
    <dbReference type="NCBI Taxonomy" id="64176"/>
    <lineage>
        <taxon>Eukaryota</taxon>
        <taxon>Metazoa</taxon>
        <taxon>Chordata</taxon>
        <taxon>Craniata</taxon>
        <taxon>Vertebrata</taxon>
        <taxon>Euteleostomi</taxon>
        <taxon>Lepidosauria</taxon>
        <taxon>Squamata</taxon>
        <taxon>Bifurcata</taxon>
        <taxon>Unidentata</taxon>
        <taxon>Episquamata</taxon>
        <taxon>Laterata</taxon>
        <taxon>Lacertibaenia</taxon>
        <taxon>Lacertidae</taxon>
        <taxon>Podarcis</taxon>
    </lineage>
</organism>
<gene>
    <name evidence="5" type="primary">TTC6</name>
</gene>
<feature type="repeat" description="TPR" evidence="3">
    <location>
        <begin position="790"/>
        <end position="823"/>
    </location>
</feature>
<feature type="repeat" description="TPR" evidence="3">
    <location>
        <begin position="1599"/>
        <end position="1632"/>
    </location>
</feature>
<dbReference type="InterPro" id="IPR050498">
    <property type="entry name" value="Ycf3"/>
</dbReference>
<feature type="compositionally biased region" description="Polar residues" evidence="4">
    <location>
        <begin position="59"/>
        <end position="69"/>
    </location>
</feature>